<name>A0A3S7UVW1_9BACT</name>
<protein>
    <recommendedName>
        <fullName evidence="2">Gamma-glutamylcyclotransferase</fullName>
    </recommendedName>
</protein>
<dbReference type="AlphaFoldDB" id="A0A3S7UVW1"/>
<evidence type="ECO:0008006" key="2">
    <source>
        <dbReference type="Google" id="ProtNLM"/>
    </source>
</evidence>
<accession>A0A3S7UVW1</accession>
<dbReference type="Gene3D" id="3.10.490.10">
    <property type="entry name" value="Gamma-glutamyl cyclotransferase-like"/>
    <property type="match status" value="1"/>
</dbReference>
<evidence type="ECO:0000313" key="1">
    <source>
        <dbReference type="EMBL" id="AYM52863.1"/>
    </source>
</evidence>
<dbReference type="EMBL" id="MH908886">
    <property type="protein sequence ID" value="AYM52863.1"/>
    <property type="molecule type" value="Genomic_DNA"/>
</dbReference>
<sequence>MWIRASRTVRPLFHLRTPGTLRPMASGPTASRPWFAFSLDLAPTTASPHLHVLPPVPDFPEGDLAEALDVDVVYDVHVPNWGGRVARLVDAPGHRILGRLRSVAAESWPALARLETALALATEERPVKVRTASGAVVAAHAFTPSAQGASPQGPVSEAFLITLAVAAERAHLPADVVEKLQAEARIVHAVQHARPDGHLPPTPSKSGIK</sequence>
<organism evidence="1">
    <name type="scientific">Cystobacterineae bacterium</name>
    <dbReference type="NCBI Taxonomy" id="1934914"/>
    <lineage>
        <taxon>Bacteria</taxon>
        <taxon>Pseudomonadati</taxon>
        <taxon>Myxococcota</taxon>
        <taxon>Myxococcia</taxon>
        <taxon>Myxococcales</taxon>
        <taxon>Cystobacterineae</taxon>
    </lineage>
</organism>
<proteinExistence type="predicted"/>
<reference evidence="1" key="1">
    <citation type="journal article" date="2018" name="J. Ind. Microbiol. Biotechnol.">
        <title>Genome mining reveals uncommon alkylpyrones as type III PKS products from myxobacteria.</title>
        <authorList>
            <person name="Hug J.J."/>
            <person name="Panter F."/>
            <person name="Krug D."/>
            <person name="Muller R."/>
        </authorList>
    </citation>
    <scope>NUCLEOTIDE SEQUENCE</scope>
    <source>
        <strain evidence="1">MCy9487</strain>
    </source>
</reference>